<keyword evidence="3" id="KW-1185">Reference proteome</keyword>
<gene>
    <name evidence="2" type="ORF">TNCT_686081</name>
</gene>
<accession>A0A8X6JB48</accession>
<organism evidence="2 3">
    <name type="scientific">Trichonephila clavata</name>
    <name type="common">Joro spider</name>
    <name type="synonym">Nephila clavata</name>
    <dbReference type="NCBI Taxonomy" id="2740835"/>
    <lineage>
        <taxon>Eukaryota</taxon>
        <taxon>Metazoa</taxon>
        <taxon>Ecdysozoa</taxon>
        <taxon>Arthropoda</taxon>
        <taxon>Chelicerata</taxon>
        <taxon>Arachnida</taxon>
        <taxon>Araneae</taxon>
        <taxon>Araneomorphae</taxon>
        <taxon>Entelegynae</taxon>
        <taxon>Araneoidea</taxon>
        <taxon>Nephilidae</taxon>
        <taxon>Trichonephila</taxon>
    </lineage>
</organism>
<dbReference type="Proteomes" id="UP000887116">
    <property type="component" value="Unassembled WGS sequence"/>
</dbReference>
<name>A0A8X6JB48_TRICU</name>
<comment type="caution">
    <text evidence="2">The sequence shown here is derived from an EMBL/GenBank/DDBJ whole genome shotgun (WGS) entry which is preliminary data.</text>
</comment>
<protein>
    <submittedName>
        <fullName evidence="2">Uncharacterized protein</fullName>
    </submittedName>
</protein>
<dbReference type="EMBL" id="BMAO01019110">
    <property type="protein sequence ID" value="GFR28380.1"/>
    <property type="molecule type" value="Genomic_DNA"/>
</dbReference>
<dbReference type="AlphaFoldDB" id="A0A8X6JB48"/>
<evidence type="ECO:0000313" key="3">
    <source>
        <dbReference type="Proteomes" id="UP000887116"/>
    </source>
</evidence>
<proteinExistence type="predicted"/>
<feature type="region of interest" description="Disordered" evidence="1">
    <location>
        <begin position="30"/>
        <end position="49"/>
    </location>
</feature>
<evidence type="ECO:0000313" key="2">
    <source>
        <dbReference type="EMBL" id="GFR28380.1"/>
    </source>
</evidence>
<evidence type="ECO:0000256" key="1">
    <source>
        <dbReference type="SAM" id="MobiDB-lite"/>
    </source>
</evidence>
<reference evidence="2" key="1">
    <citation type="submission" date="2020-07" db="EMBL/GenBank/DDBJ databases">
        <title>Multicomponent nature underlies the extraordinary mechanical properties of spider dragline silk.</title>
        <authorList>
            <person name="Kono N."/>
            <person name="Nakamura H."/>
            <person name="Mori M."/>
            <person name="Yoshida Y."/>
            <person name="Ohtoshi R."/>
            <person name="Malay A.D."/>
            <person name="Moran D.A.P."/>
            <person name="Tomita M."/>
            <person name="Numata K."/>
            <person name="Arakawa K."/>
        </authorList>
    </citation>
    <scope>NUCLEOTIDE SEQUENCE</scope>
</reference>
<sequence length="98" mass="10794">MEFLRAFRYGAVHSTVFPPGQIFIKKSPEKRTCPDRHHPLTGPNCSNDAMTLANSPPIRRPRCDSMHVYTPDVTSSPTSLRPCAAGSAQQIKVECGLL</sequence>